<name>A0ABX7SBF1_9BACT</name>
<comment type="similarity">
    <text evidence="1 4">Belongs to the eIF-2B alpha/beta/delta subunits family.</text>
</comment>
<protein>
    <submittedName>
        <fullName evidence="5">Initiation factor 2B</fullName>
    </submittedName>
</protein>
<organism evidence="5 6">
    <name type="scientific">Thermosipho ferrireducens</name>
    <dbReference type="NCBI Taxonomy" id="2571116"/>
    <lineage>
        <taxon>Bacteria</taxon>
        <taxon>Thermotogati</taxon>
        <taxon>Thermotogota</taxon>
        <taxon>Thermotogae</taxon>
        <taxon>Thermotogales</taxon>
        <taxon>Fervidobacteriaceae</taxon>
        <taxon>Thermosipho</taxon>
    </lineage>
</organism>
<dbReference type="InterPro" id="IPR000649">
    <property type="entry name" value="IF-2B-related"/>
</dbReference>
<evidence type="ECO:0000313" key="6">
    <source>
        <dbReference type="Proteomes" id="UP000671862"/>
    </source>
</evidence>
<keyword evidence="6" id="KW-1185">Reference proteome</keyword>
<dbReference type="EMBL" id="CP071446">
    <property type="protein sequence ID" value="QTA38868.1"/>
    <property type="molecule type" value="Genomic_DNA"/>
</dbReference>
<dbReference type="Gene3D" id="3.40.50.10470">
    <property type="entry name" value="Translation initiation factor eif-2b, domain 2"/>
    <property type="match status" value="1"/>
</dbReference>
<dbReference type="InterPro" id="IPR051501">
    <property type="entry name" value="eIF2B_alpha/beta/delta"/>
</dbReference>
<dbReference type="GO" id="GO:0003743">
    <property type="term" value="F:translation initiation factor activity"/>
    <property type="evidence" value="ECO:0007669"/>
    <property type="project" value="UniProtKB-KW"/>
</dbReference>
<gene>
    <name evidence="5" type="ORF">JYK00_01375</name>
</gene>
<accession>A0ABX7SBF1</accession>
<dbReference type="PANTHER" id="PTHR45860:SF1">
    <property type="entry name" value="TRANSLATION INITIATION FACTOR EIF-2B SUBUNIT ALPHA"/>
    <property type="match status" value="1"/>
</dbReference>
<evidence type="ECO:0000313" key="5">
    <source>
        <dbReference type="EMBL" id="QTA38868.1"/>
    </source>
</evidence>
<dbReference type="PANTHER" id="PTHR45860">
    <property type="entry name" value="TRANSLATION INITIATION FACTOR EIF-2B SUBUNIT ALPHA"/>
    <property type="match status" value="1"/>
</dbReference>
<dbReference type="SUPFAM" id="SSF100950">
    <property type="entry name" value="NagB/RpiA/CoA transferase-like"/>
    <property type="match status" value="1"/>
</dbReference>
<dbReference type="Pfam" id="PF01008">
    <property type="entry name" value="IF-2B"/>
    <property type="match status" value="1"/>
</dbReference>
<keyword evidence="2 5" id="KW-0396">Initiation factor</keyword>
<evidence type="ECO:0000256" key="3">
    <source>
        <dbReference type="ARBA" id="ARBA00022917"/>
    </source>
</evidence>
<evidence type="ECO:0000256" key="2">
    <source>
        <dbReference type="ARBA" id="ARBA00022540"/>
    </source>
</evidence>
<reference evidence="5 6" key="1">
    <citation type="submission" date="2021-03" db="EMBL/GenBank/DDBJ databases">
        <title>Thermosipho ferrireducens sp.nov., an anaerobic thermophilic iron-reducing bacterium isolated from a deep-sea hydrothermal sulfide deposits.</title>
        <authorList>
            <person name="Zeng X."/>
            <person name="Chen Y."/>
            <person name="Shao Z."/>
        </authorList>
    </citation>
    <scope>NUCLEOTIDE SEQUENCE [LARGE SCALE GENOMIC DNA]</scope>
    <source>
        <strain evidence="5 6">JL129W03</strain>
    </source>
</reference>
<dbReference type="InterPro" id="IPR037171">
    <property type="entry name" value="NagB/RpiA_transferase-like"/>
</dbReference>
<dbReference type="InterPro" id="IPR042529">
    <property type="entry name" value="IF_2B-like_C"/>
</dbReference>
<dbReference type="Proteomes" id="UP000671862">
    <property type="component" value="Chromosome"/>
</dbReference>
<proteinExistence type="inferred from homology"/>
<keyword evidence="3" id="KW-0648">Protein biosynthesis</keyword>
<evidence type="ECO:0000256" key="1">
    <source>
        <dbReference type="ARBA" id="ARBA00007251"/>
    </source>
</evidence>
<evidence type="ECO:0000256" key="4">
    <source>
        <dbReference type="RuleBase" id="RU003814"/>
    </source>
</evidence>
<sequence>MFAEFSRLNQEGSFDIAQWILNKIENCSFEKAKEIVKDLQHLKPEMGIISWIYSLLEKEVDITHIKKELEASLKNTIKNALEILNFEATITTISNSYTLFEFFKNIEKKLRIYILKSEPGGEGVVFAEKIRASTLHEVMLVNDSEMHIVVEKSDYILIGADSVLENGNIINKVGSKLLAIVANYYKKPFFVLADRTKFFEAKPKNSIFEIVPNGLITGIITS</sequence>